<evidence type="ECO:0000313" key="8">
    <source>
        <dbReference type="Proteomes" id="UP000441404"/>
    </source>
</evidence>
<sequence length="303" mass="33527">MKPSKTTLFDLYAVLAISTHRSFRKAADELEISASALSHAITNLEARMGTRLFNRTTRSVSLSEAGRLFVERISPAIEEIQLAEEGLNAFRQSPQGTLRISASETAARIVMYPAFTAFLQRFPDMQVEIVVQEGLVDIVADNLDAGIRLRDQVPKDMIAVALGPEVFRPLVVASPDYLARHGTPESPEQLSQHNCLAYRFSNGQIYHWEFVRGDVRSVVKPQGNFIVNAQTLIVEAAKQGAGIAYVDDSSIRADIARGELVPLLLDWCEPFPGLALYYPGHRLVPSGLRALIDSLRSDRPLKN</sequence>
<dbReference type="Gene3D" id="3.40.190.290">
    <property type="match status" value="1"/>
</dbReference>
<keyword evidence="2" id="KW-0805">Transcription regulation</keyword>
<dbReference type="EMBL" id="WIWI01000078">
    <property type="protein sequence ID" value="MQT91909.1"/>
    <property type="molecule type" value="Genomic_DNA"/>
</dbReference>
<dbReference type="EMBL" id="WIWJ01000059">
    <property type="protein sequence ID" value="MQT49581.1"/>
    <property type="molecule type" value="Genomic_DNA"/>
</dbReference>
<feature type="domain" description="HTH lysR-type" evidence="5">
    <location>
        <begin position="6"/>
        <end position="63"/>
    </location>
</feature>
<dbReference type="FunFam" id="1.10.10.10:FF:000001">
    <property type="entry name" value="LysR family transcriptional regulator"/>
    <property type="match status" value="1"/>
</dbReference>
<comment type="similarity">
    <text evidence="1">Belongs to the LysR transcriptional regulatory family.</text>
</comment>
<evidence type="ECO:0000259" key="5">
    <source>
        <dbReference type="PROSITE" id="PS50931"/>
    </source>
</evidence>
<dbReference type="InterPro" id="IPR036388">
    <property type="entry name" value="WH-like_DNA-bd_sf"/>
</dbReference>
<proteinExistence type="inferred from homology"/>
<evidence type="ECO:0000256" key="3">
    <source>
        <dbReference type="ARBA" id="ARBA00023125"/>
    </source>
</evidence>
<keyword evidence="3" id="KW-0238">DNA-binding</keyword>
<dbReference type="Gene3D" id="1.10.10.10">
    <property type="entry name" value="Winged helix-like DNA-binding domain superfamily/Winged helix DNA-binding domain"/>
    <property type="match status" value="1"/>
</dbReference>
<dbReference type="Pfam" id="PF03466">
    <property type="entry name" value="LysR_substrate"/>
    <property type="match status" value="1"/>
</dbReference>
<evidence type="ECO:0000256" key="4">
    <source>
        <dbReference type="ARBA" id="ARBA00023163"/>
    </source>
</evidence>
<dbReference type="SUPFAM" id="SSF46785">
    <property type="entry name" value="Winged helix' DNA-binding domain"/>
    <property type="match status" value="1"/>
</dbReference>
<comment type="caution">
    <text evidence="7">The sequence shown here is derived from an EMBL/GenBank/DDBJ whole genome shotgun (WGS) entry which is preliminary data.</text>
</comment>
<reference evidence="8 9" key="1">
    <citation type="submission" date="2019-10" db="EMBL/GenBank/DDBJ databases">
        <title>Evaluation of single-gene subtyping targets for Pseudomonas.</title>
        <authorList>
            <person name="Reichler S.J."/>
            <person name="Orsi R.H."/>
            <person name="Wiedmann M."/>
            <person name="Martin N.H."/>
            <person name="Murphy S.I."/>
        </authorList>
    </citation>
    <scope>NUCLEOTIDE SEQUENCE [LARGE SCALE GENOMIC DNA]</scope>
    <source>
        <strain evidence="7 9">FSL R10-3254</strain>
        <strain evidence="6 8">FSL R10-3257</strain>
    </source>
</reference>
<accession>A0A6A7YJX3</accession>
<dbReference type="SUPFAM" id="SSF53850">
    <property type="entry name" value="Periplasmic binding protein-like II"/>
    <property type="match status" value="1"/>
</dbReference>
<dbReference type="InterPro" id="IPR036390">
    <property type="entry name" value="WH_DNA-bd_sf"/>
</dbReference>
<name>A0A6A7YJX3_9PSED</name>
<dbReference type="PANTHER" id="PTHR30537:SF1">
    <property type="entry name" value="HTH-TYPE TRANSCRIPTIONAL REGULATOR PGRR"/>
    <property type="match status" value="1"/>
</dbReference>
<dbReference type="InterPro" id="IPR058163">
    <property type="entry name" value="LysR-type_TF_proteobact-type"/>
</dbReference>
<dbReference type="GO" id="GO:0006351">
    <property type="term" value="P:DNA-templated transcription"/>
    <property type="evidence" value="ECO:0007669"/>
    <property type="project" value="TreeGrafter"/>
</dbReference>
<dbReference type="CDD" id="cd08474">
    <property type="entry name" value="PBP2_CrgA_like_5"/>
    <property type="match status" value="1"/>
</dbReference>
<gene>
    <name evidence="7" type="ORF">GHO39_22625</name>
    <name evidence="6" type="ORF">GHO40_23035</name>
</gene>
<evidence type="ECO:0000313" key="7">
    <source>
        <dbReference type="EMBL" id="MQT91909.1"/>
    </source>
</evidence>
<evidence type="ECO:0000256" key="1">
    <source>
        <dbReference type="ARBA" id="ARBA00009437"/>
    </source>
</evidence>
<dbReference type="GO" id="GO:0043565">
    <property type="term" value="F:sequence-specific DNA binding"/>
    <property type="evidence" value="ECO:0007669"/>
    <property type="project" value="TreeGrafter"/>
</dbReference>
<dbReference type="RefSeq" id="WP_153330457.1">
    <property type="nucleotide sequence ID" value="NZ_WIWI01000078.1"/>
</dbReference>
<evidence type="ECO:0000313" key="6">
    <source>
        <dbReference type="EMBL" id="MQT49581.1"/>
    </source>
</evidence>
<dbReference type="GO" id="GO:0003700">
    <property type="term" value="F:DNA-binding transcription factor activity"/>
    <property type="evidence" value="ECO:0007669"/>
    <property type="project" value="InterPro"/>
</dbReference>
<evidence type="ECO:0000313" key="9">
    <source>
        <dbReference type="Proteomes" id="UP000489190"/>
    </source>
</evidence>
<dbReference type="AlphaFoldDB" id="A0A6A7YJX3"/>
<evidence type="ECO:0000256" key="2">
    <source>
        <dbReference type="ARBA" id="ARBA00023015"/>
    </source>
</evidence>
<dbReference type="Proteomes" id="UP000489190">
    <property type="component" value="Unassembled WGS sequence"/>
</dbReference>
<dbReference type="PANTHER" id="PTHR30537">
    <property type="entry name" value="HTH-TYPE TRANSCRIPTIONAL REGULATOR"/>
    <property type="match status" value="1"/>
</dbReference>
<dbReference type="Proteomes" id="UP000441404">
    <property type="component" value="Unassembled WGS sequence"/>
</dbReference>
<dbReference type="PROSITE" id="PS50931">
    <property type="entry name" value="HTH_LYSR"/>
    <property type="match status" value="1"/>
</dbReference>
<keyword evidence="4" id="KW-0804">Transcription</keyword>
<dbReference type="InterPro" id="IPR005119">
    <property type="entry name" value="LysR_subst-bd"/>
</dbReference>
<dbReference type="Pfam" id="PF00126">
    <property type="entry name" value="HTH_1"/>
    <property type="match status" value="1"/>
</dbReference>
<organism evidence="7 9">
    <name type="scientific">Pseudomonas helleri</name>
    <dbReference type="NCBI Taxonomy" id="1608996"/>
    <lineage>
        <taxon>Bacteria</taxon>
        <taxon>Pseudomonadati</taxon>
        <taxon>Pseudomonadota</taxon>
        <taxon>Gammaproteobacteria</taxon>
        <taxon>Pseudomonadales</taxon>
        <taxon>Pseudomonadaceae</taxon>
        <taxon>Pseudomonas</taxon>
    </lineage>
</organism>
<dbReference type="InterPro" id="IPR000847">
    <property type="entry name" value="LysR_HTH_N"/>
</dbReference>
<protein>
    <submittedName>
        <fullName evidence="7">LysR family transcriptional regulator</fullName>
    </submittedName>
</protein>